<gene>
    <name evidence="2" type="ORF">OSB04_un001506</name>
</gene>
<feature type="region of interest" description="Disordered" evidence="1">
    <location>
        <begin position="54"/>
        <end position="82"/>
    </location>
</feature>
<protein>
    <submittedName>
        <fullName evidence="2">Uncharacterized protein</fullName>
    </submittedName>
</protein>
<reference evidence="2" key="1">
    <citation type="submission" date="2023-03" db="EMBL/GenBank/DDBJ databases">
        <title>Chromosome-scale reference genome and RAD-based genetic map of yellow starthistle (Centaurea solstitialis) reveal putative structural variation and QTLs associated with invader traits.</title>
        <authorList>
            <person name="Reatini B."/>
            <person name="Cang F.A."/>
            <person name="Jiang Q."/>
            <person name="Mckibben M.T.W."/>
            <person name="Barker M.S."/>
            <person name="Rieseberg L.H."/>
            <person name="Dlugosch K.M."/>
        </authorList>
    </citation>
    <scope>NUCLEOTIDE SEQUENCE</scope>
    <source>
        <strain evidence="2">CAN-66</strain>
        <tissue evidence="2">Leaf</tissue>
    </source>
</reference>
<evidence type="ECO:0000313" key="2">
    <source>
        <dbReference type="EMBL" id="KAJ9535384.1"/>
    </source>
</evidence>
<evidence type="ECO:0000256" key="1">
    <source>
        <dbReference type="SAM" id="MobiDB-lite"/>
    </source>
</evidence>
<keyword evidence="3" id="KW-1185">Reference proteome</keyword>
<proteinExistence type="predicted"/>
<evidence type="ECO:0000313" key="3">
    <source>
        <dbReference type="Proteomes" id="UP001172457"/>
    </source>
</evidence>
<dbReference type="Proteomes" id="UP001172457">
    <property type="component" value="Unassembled WGS sequence"/>
</dbReference>
<sequence>MISLRSADNLYDVIVESETTLVDLEPTATTVPLSTVPTPDPTEVNIPLGVTTPVYDHPLPPEPQKSAFKRKSTTEDTSNSVPKKVQFDLQNLPFPQRVKPKNVDDQFKKFLDVFKQLHINIPLVEALEQMPSYVKFLKEFIQIHFKISDFIN</sequence>
<comment type="caution">
    <text evidence="2">The sequence shown here is derived from an EMBL/GenBank/DDBJ whole genome shotgun (WGS) entry which is preliminary data.</text>
</comment>
<name>A0AA38W2J9_9ASTR</name>
<dbReference type="AlphaFoldDB" id="A0AA38W2J9"/>
<accession>A0AA38W2J9</accession>
<dbReference type="EMBL" id="JARYMX010000282">
    <property type="protein sequence ID" value="KAJ9535384.1"/>
    <property type="molecule type" value="Genomic_DNA"/>
</dbReference>
<organism evidence="2 3">
    <name type="scientific">Centaurea solstitialis</name>
    <name type="common">yellow star-thistle</name>
    <dbReference type="NCBI Taxonomy" id="347529"/>
    <lineage>
        <taxon>Eukaryota</taxon>
        <taxon>Viridiplantae</taxon>
        <taxon>Streptophyta</taxon>
        <taxon>Embryophyta</taxon>
        <taxon>Tracheophyta</taxon>
        <taxon>Spermatophyta</taxon>
        <taxon>Magnoliopsida</taxon>
        <taxon>eudicotyledons</taxon>
        <taxon>Gunneridae</taxon>
        <taxon>Pentapetalae</taxon>
        <taxon>asterids</taxon>
        <taxon>campanulids</taxon>
        <taxon>Asterales</taxon>
        <taxon>Asteraceae</taxon>
        <taxon>Carduoideae</taxon>
        <taxon>Cardueae</taxon>
        <taxon>Centaureinae</taxon>
        <taxon>Centaurea</taxon>
    </lineage>
</organism>